<keyword evidence="2" id="KW-1185">Reference proteome</keyword>
<sequence>MSDLARLFPELHPLQNQFQAQQQDPALAPEEAEKLAVLAWQSGLVNLTVLLCEKAGSQMNLLKAIALNRQGNPEAALEVLQGLSGSLSLIHQGSSLWQLGKLDEALEVTTEGLQQARKERNGSAIISGVCISGEVLLDLQQHKPAVVALAEAFKVAELINQEADPYALAITAEAHIRWGHARKALATTEKVFSRTRPHELGHFRAKVTLSKLQPEVLPEALQVAEVLGWGYWVKRLTP</sequence>
<dbReference type="InterPro" id="IPR011990">
    <property type="entry name" value="TPR-like_helical_dom_sf"/>
</dbReference>
<dbReference type="Gene3D" id="1.25.40.10">
    <property type="entry name" value="Tetratricopeptide repeat domain"/>
    <property type="match status" value="1"/>
</dbReference>
<accession>A0ABQ2CU72</accession>
<dbReference type="EMBL" id="BMOD01000001">
    <property type="protein sequence ID" value="GGJ21052.1"/>
    <property type="molecule type" value="Genomic_DNA"/>
</dbReference>
<gene>
    <name evidence="1" type="ORF">GCM10008938_04090</name>
</gene>
<organism evidence="1 2">
    <name type="scientific">Deinococcus roseus</name>
    <dbReference type="NCBI Taxonomy" id="392414"/>
    <lineage>
        <taxon>Bacteria</taxon>
        <taxon>Thermotogati</taxon>
        <taxon>Deinococcota</taxon>
        <taxon>Deinococci</taxon>
        <taxon>Deinococcales</taxon>
        <taxon>Deinococcaceae</taxon>
        <taxon>Deinococcus</taxon>
    </lineage>
</organism>
<evidence type="ECO:0000313" key="1">
    <source>
        <dbReference type="EMBL" id="GGJ21052.1"/>
    </source>
</evidence>
<evidence type="ECO:0008006" key="3">
    <source>
        <dbReference type="Google" id="ProtNLM"/>
    </source>
</evidence>
<protein>
    <recommendedName>
        <fullName evidence="3">MalT-like TPR region domain-containing protein</fullName>
    </recommendedName>
</protein>
<proteinExistence type="predicted"/>
<dbReference type="RefSeq" id="WP_188999057.1">
    <property type="nucleotide sequence ID" value="NZ_BMOD01000001.1"/>
</dbReference>
<comment type="caution">
    <text evidence="1">The sequence shown here is derived from an EMBL/GenBank/DDBJ whole genome shotgun (WGS) entry which is preliminary data.</text>
</comment>
<name>A0ABQ2CU72_9DEIO</name>
<dbReference type="Proteomes" id="UP000632222">
    <property type="component" value="Unassembled WGS sequence"/>
</dbReference>
<evidence type="ECO:0000313" key="2">
    <source>
        <dbReference type="Proteomes" id="UP000632222"/>
    </source>
</evidence>
<reference evidence="2" key="1">
    <citation type="journal article" date="2019" name="Int. J. Syst. Evol. Microbiol.">
        <title>The Global Catalogue of Microorganisms (GCM) 10K type strain sequencing project: providing services to taxonomists for standard genome sequencing and annotation.</title>
        <authorList>
            <consortium name="The Broad Institute Genomics Platform"/>
            <consortium name="The Broad Institute Genome Sequencing Center for Infectious Disease"/>
            <person name="Wu L."/>
            <person name="Ma J."/>
        </authorList>
    </citation>
    <scope>NUCLEOTIDE SEQUENCE [LARGE SCALE GENOMIC DNA]</scope>
    <source>
        <strain evidence="2">JCM 14370</strain>
    </source>
</reference>
<dbReference type="SUPFAM" id="SSF48452">
    <property type="entry name" value="TPR-like"/>
    <property type="match status" value="1"/>
</dbReference>